<dbReference type="InterPro" id="IPR050239">
    <property type="entry name" value="Sigma-70_RNA_pol_init_factors"/>
</dbReference>
<dbReference type="InterPro" id="IPR013325">
    <property type="entry name" value="RNA_pol_sigma_r2"/>
</dbReference>
<reference evidence="6 7" key="1">
    <citation type="journal article" date="2015" name="Genome Announc.">
        <title>Expanding the biotechnology potential of lactobacilli through comparative genomics of 213 strains and associated genera.</title>
        <authorList>
            <person name="Sun Z."/>
            <person name="Harris H.M."/>
            <person name="McCann A."/>
            <person name="Guo C."/>
            <person name="Argimon S."/>
            <person name="Zhang W."/>
            <person name="Yang X."/>
            <person name="Jeffery I.B."/>
            <person name="Cooney J.C."/>
            <person name="Kagawa T.F."/>
            <person name="Liu W."/>
            <person name="Song Y."/>
            <person name="Salvetti E."/>
            <person name="Wrobel A."/>
            <person name="Rasinkangas P."/>
            <person name="Parkhill J."/>
            <person name="Rea M.C."/>
            <person name="O'Sullivan O."/>
            <person name="Ritari J."/>
            <person name="Douillard F.P."/>
            <person name="Paul Ross R."/>
            <person name="Yang R."/>
            <person name="Briner A.E."/>
            <person name="Felis G.E."/>
            <person name="de Vos W.M."/>
            <person name="Barrangou R."/>
            <person name="Klaenhammer T.R."/>
            <person name="Caufield P.W."/>
            <person name="Cui Y."/>
            <person name="Zhang H."/>
            <person name="O'Toole P.W."/>
        </authorList>
    </citation>
    <scope>NUCLEOTIDE SEQUENCE [LARGE SCALE GENOMIC DNA]</scope>
    <source>
        <strain evidence="6 7">DSM 18001</strain>
    </source>
</reference>
<dbReference type="SUPFAM" id="SSF88659">
    <property type="entry name" value="Sigma3 and sigma4 domains of RNA polymerase sigma factors"/>
    <property type="match status" value="2"/>
</dbReference>
<evidence type="ECO:0000256" key="4">
    <source>
        <dbReference type="ARBA" id="ARBA00023163"/>
    </source>
</evidence>
<dbReference type="Gene3D" id="1.10.1740.10">
    <property type="match status" value="1"/>
</dbReference>
<dbReference type="PANTHER" id="PTHR30603">
    <property type="entry name" value="RNA POLYMERASE SIGMA FACTOR RPO"/>
    <property type="match status" value="1"/>
</dbReference>
<keyword evidence="7" id="KW-1185">Reference proteome</keyword>
<keyword evidence="2" id="KW-0731">Sigma factor</keyword>
<dbReference type="GO" id="GO:0006352">
    <property type="term" value="P:DNA-templated transcription initiation"/>
    <property type="evidence" value="ECO:0007669"/>
    <property type="project" value="InterPro"/>
</dbReference>
<dbReference type="Gene3D" id="1.10.10.10">
    <property type="entry name" value="Winged helix-like DNA-binding domain superfamily/Winged helix DNA-binding domain"/>
    <property type="match status" value="3"/>
</dbReference>
<dbReference type="CDD" id="cd06171">
    <property type="entry name" value="Sigma70_r4"/>
    <property type="match status" value="1"/>
</dbReference>
<dbReference type="NCBIfam" id="TIGR02937">
    <property type="entry name" value="sigma70-ECF"/>
    <property type="match status" value="1"/>
</dbReference>
<evidence type="ECO:0000313" key="7">
    <source>
        <dbReference type="Proteomes" id="UP000051859"/>
    </source>
</evidence>
<dbReference type="InterPro" id="IPR007630">
    <property type="entry name" value="RNA_pol_sigma70_r4"/>
</dbReference>
<evidence type="ECO:0000256" key="3">
    <source>
        <dbReference type="ARBA" id="ARBA00023125"/>
    </source>
</evidence>
<dbReference type="InterPro" id="IPR036388">
    <property type="entry name" value="WH-like_DNA-bd_sf"/>
</dbReference>
<protein>
    <submittedName>
        <fullName evidence="6">RpoD subfamily RNA polymerase sigma-70 subunit</fullName>
    </submittedName>
</protein>
<dbReference type="PATRIC" id="fig|331679.3.peg.987"/>
<dbReference type="AlphaFoldDB" id="A0A0R2L327"/>
<keyword evidence="3" id="KW-0238">DNA-binding</keyword>
<evidence type="ECO:0000259" key="5">
    <source>
        <dbReference type="PROSITE" id="PS00716"/>
    </source>
</evidence>
<accession>A0A0R2L327</accession>
<dbReference type="InterPro" id="IPR007627">
    <property type="entry name" value="RNA_pol_sigma70_r2"/>
</dbReference>
<dbReference type="Proteomes" id="UP000051859">
    <property type="component" value="Unassembled WGS sequence"/>
</dbReference>
<gene>
    <name evidence="6" type="ORF">IV81_GL000975</name>
</gene>
<dbReference type="STRING" id="331679.IV81_GL000975"/>
<dbReference type="InterPro" id="IPR014284">
    <property type="entry name" value="RNA_pol_sigma-70_dom"/>
</dbReference>
<organism evidence="6 7">
    <name type="scientific">Pediococcus stilesii</name>
    <dbReference type="NCBI Taxonomy" id="331679"/>
    <lineage>
        <taxon>Bacteria</taxon>
        <taxon>Bacillati</taxon>
        <taxon>Bacillota</taxon>
        <taxon>Bacilli</taxon>
        <taxon>Lactobacillales</taxon>
        <taxon>Lactobacillaceae</taxon>
        <taxon>Pediococcus</taxon>
    </lineage>
</organism>
<dbReference type="PROSITE" id="PS00716">
    <property type="entry name" value="SIGMA70_2"/>
    <property type="match status" value="1"/>
</dbReference>
<evidence type="ECO:0000256" key="1">
    <source>
        <dbReference type="ARBA" id="ARBA00023015"/>
    </source>
</evidence>
<feature type="domain" description="RNA polymerase sigma-70" evidence="5">
    <location>
        <begin position="387"/>
        <end position="413"/>
    </location>
</feature>
<name>A0A0R2L327_9LACO</name>
<sequence length="428" mass="50013">MDDVYFLYKEMKALDLTVYKDENSLLGEMLYIKDDSWKKDVLKIIMKLPSDNFNLTDVYLFDRDLKIAHPGNENIKAKIRQVLQQLRDENYIEFLQLGEYKRLAKNERIEDDTNSIKKSEQSFDELGDLDTLLSSKEFITELANIKEAPTFENNSEYIERIQANEDTEALEQLYKANDRLIWKIVSRYTQYATTSFDMYDMYIEGAIGLKRALERFDLSRGLQFSTYATWWIRQGITRAIADQSNTVRLPVHMQEKINRLTKIENRLSIKLGRVPTNEEVMNVWNEDGTNETINSDEESSMEEIKKLKTIRSNFGTNLISLDVPVGSSEGGTTLGELLPEKEIKSELDLLDEKELHNEIEKMLGKLSDRQAKVIRMRFGIDDYEEKTLEEVGQSMGVTRERIRQIQNKSLFRLKKIAHLDHVDAWNER</sequence>
<evidence type="ECO:0000256" key="2">
    <source>
        <dbReference type="ARBA" id="ARBA00023082"/>
    </source>
</evidence>
<dbReference type="Pfam" id="PF04542">
    <property type="entry name" value="Sigma70_r2"/>
    <property type="match status" value="1"/>
</dbReference>
<keyword evidence="4" id="KW-0804">Transcription</keyword>
<dbReference type="PRINTS" id="PR00046">
    <property type="entry name" value="SIGMA70FCT"/>
</dbReference>
<dbReference type="InterPro" id="IPR041368">
    <property type="entry name" value="DRP_C"/>
</dbReference>
<dbReference type="Pfam" id="PF04545">
    <property type="entry name" value="Sigma70_r4"/>
    <property type="match status" value="1"/>
</dbReference>
<dbReference type="InterPro" id="IPR000943">
    <property type="entry name" value="RNA_pol_sigma70"/>
</dbReference>
<dbReference type="PANTHER" id="PTHR30603:SF47">
    <property type="entry name" value="RNA POLYMERASE SIGMA FACTOR SIGD, CHLOROPLASTIC"/>
    <property type="match status" value="1"/>
</dbReference>
<proteinExistence type="predicted"/>
<dbReference type="SUPFAM" id="SSF88946">
    <property type="entry name" value="Sigma2 domain of RNA polymerase sigma factors"/>
    <property type="match status" value="1"/>
</dbReference>
<comment type="caution">
    <text evidence="6">The sequence shown here is derived from an EMBL/GenBank/DDBJ whole genome shotgun (WGS) entry which is preliminary data.</text>
</comment>
<evidence type="ECO:0000313" key="6">
    <source>
        <dbReference type="EMBL" id="KRN93012.1"/>
    </source>
</evidence>
<dbReference type="GO" id="GO:0003677">
    <property type="term" value="F:DNA binding"/>
    <property type="evidence" value="ECO:0007669"/>
    <property type="project" value="UniProtKB-KW"/>
</dbReference>
<dbReference type="Pfam" id="PF17726">
    <property type="entry name" value="DpnI_C"/>
    <property type="match status" value="1"/>
</dbReference>
<dbReference type="GO" id="GO:0016987">
    <property type="term" value="F:sigma factor activity"/>
    <property type="evidence" value="ECO:0007669"/>
    <property type="project" value="UniProtKB-KW"/>
</dbReference>
<dbReference type="InterPro" id="IPR013324">
    <property type="entry name" value="RNA_pol_sigma_r3/r4-like"/>
</dbReference>
<dbReference type="EMBL" id="JQBX01000027">
    <property type="protein sequence ID" value="KRN93012.1"/>
    <property type="molecule type" value="Genomic_DNA"/>
</dbReference>
<keyword evidence="1" id="KW-0805">Transcription regulation</keyword>